<proteinExistence type="inferred from homology"/>
<evidence type="ECO:0000256" key="1">
    <source>
        <dbReference type="ARBA" id="ARBA00009636"/>
    </source>
</evidence>
<sequence>MFDNQSMYNAIDYQLQIEIVDYQHLNNLVAQVISSYTGLRKFNNCDNSKFFSNLCPYPRMHHLIPSYGKMTLINELHQNRIIANVIHSISNQKGMLTLSKSAQSSSYIYRIIIQVKIIELFLWLI</sequence>
<dbReference type="GO" id="GO:0005525">
    <property type="term" value="F:GTP binding"/>
    <property type="evidence" value="ECO:0007669"/>
    <property type="project" value="UniProtKB-KW"/>
</dbReference>
<accession>A0A8S1YKX6</accession>
<evidence type="ECO:0000256" key="3">
    <source>
        <dbReference type="ARBA" id="ARBA00022741"/>
    </source>
</evidence>
<dbReference type="GO" id="GO:0007017">
    <property type="term" value="P:microtubule-based process"/>
    <property type="evidence" value="ECO:0007669"/>
    <property type="project" value="InterPro"/>
</dbReference>
<dbReference type="OrthoDB" id="322165at2759"/>
<evidence type="ECO:0000313" key="5">
    <source>
        <dbReference type="EMBL" id="CAD8215356.1"/>
    </source>
</evidence>
<dbReference type="InterPro" id="IPR000217">
    <property type="entry name" value="Tubulin"/>
</dbReference>
<dbReference type="GO" id="GO:0005874">
    <property type="term" value="C:microtubule"/>
    <property type="evidence" value="ECO:0007669"/>
    <property type="project" value="UniProtKB-KW"/>
</dbReference>
<dbReference type="EMBL" id="CAJJDP010000237">
    <property type="protein sequence ID" value="CAD8215356.1"/>
    <property type="molecule type" value="Genomic_DNA"/>
</dbReference>
<gene>
    <name evidence="5" type="ORF">POCTA_138.1.T2330001</name>
</gene>
<reference evidence="5" key="1">
    <citation type="submission" date="2021-01" db="EMBL/GenBank/DDBJ databases">
        <authorList>
            <consortium name="Genoscope - CEA"/>
            <person name="William W."/>
        </authorList>
    </citation>
    <scope>NUCLEOTIDE SEQUENCE</scope>
</reference>
<protein>
    <submittedName>
        <fullName evidence="5">Uncharacterized protein</fullName>
    </submittedName>
</protein>
<keyword evidence="6" id="KW-1185">Reference proteome</keyword>
<evidence type="ECO:0000256" key="2">
    <source>
        <dbReference type="ARBA" id="ARBA00022701"/>
    </source>
</evidence>
<comment type="caution">
    <text evidence="5">The sequence shown here is derived from an EMBL/GenBank/DDBJ whole genome shotgun (WGS) entry which is preliminary data.</text>
</comment>
<dbReference type="PANTHER" id="PTHR11588">
    <property type="entry name" value="TUBULIN"/>
    <property type="match status" value="1"/>
</dbReference>
<name>A0A8S1YKX6_PAROT</name>
<dbReference type="AlphaFoldDB" id="A0A8S1YKX6"/>
<evidence type="ECO:0000313" key="6">
    <source>
        <dbReference type="Proteomes" id="UP000683925"/>
    </source>
</evidence>
<dbReference type="Proteomes" id="UP000683925">
    <property type="component" value="Unassembled WGS sequence"/>
</dbReference>
<evidence type="ECO:0000256" key="4">
    <source>
        <dbReference type="ARBA" id="ARBA00023134"/>
    </source>
</evidence>
<keyword evidence="4" id="KW-0342">GTP-binding</keyword>
<comment type="similarity">
    <text evidence="1">Belongs to the tubulin family.</text>
</comment>
<organism evidence="5 6">
    <name type="scientific">Paramecium octaurelia</name>
    <dbReference type="NCBI Taxonomy" id="43137"/>
    <lineage>
        <taxon>Eukaryota</taxon>
        <taxon>Sar</taxon>
        <taxon>Alveolata</taxon>
        <taxon>Ciliophora</taxon>
        <taxon>Intramacronucleata</taxon>
        <taxon>Oligohymenophorea</taxon>
        <taxon>Peniculida</taxon>
        <taxon>Parameciidae</taxon>
        <taxon>Paramecium</taxon>
    </lineage>
</organism>
<keyword evidence="2" id="KW-0493">Microtubule</keyword>
<keyword evidence="3" id="KW-0547">Nucleotide-binding</keyword>